<accession>A0A512JI99</accession>
<proteinExistence type="predicted"/>
<name>A0A512JI99_9HYPH</name>
<protein>
    <submittedName>
        <fullName evidence="2">Uncharacterized protein</fullName>
    </submittedName>
</protein>
<dbReference type="Proteomes" id="UP000321750">
    <property type="component" value="Unassembled WGS sequence"/>
</dbReference>
<keyword evidence="3" id="KW-1185">Reference proteome</keyword>
<sequence>MPPVRRLSRMASRGKSPLRARGFTIIRARRGSALGTVMRGPCRVRGMGATIGSPDVRRERTRHHGRRLDRERDPGSIYPQGGEARFGGKAGGAREPSRPLSELDDSPPSPAAQAQVTCIA</sequence>
<gene>
    <name evidence="2" type="ORF">MGN01_15090</name>
</gene>
<evidence type="ECO:0000256" key="1">
    <source>
        <dbReference type="SAM" id="MobiDB-lite"/>
    </source>
</evidence>
<feature type="region of interest" description="Disordered" evidence="1">
    <location>
        <begin position="45"/>
        <end position="120"/>
    </location>
</feature>
<organism evidence="2 3">
    <name type="scientific">Methylobacterium gnaphalii</name>
    <dbReference type="NCBI Taxonomy" id="1010610"/>
    <lineage>
        <taxon>Bacteria</taxon>
        <taxon>Pseudomonadati</taxon>
        <taxon>Pseudomonadota</taxon>
        <taxon>Alphaproteobacteria</taxon>
        <taxon>Hyphomicrobiales</taxon>
        <taxon>Methylobacteriaceae</taxon>
        <taxon>Methylobacterium</taxon>
    </lineage>
</organism>
<reference evidence="2 3" key="1">
    <citation type="submission" date="2019-07" db="EMBL/GenBank/DDBJ databases">
        <title>Whole genome shotgun sequence of Methylobacterium gnaphalii NBRC 107716.</title>
        <authorList>
            <person name="Hosoyama A."/>
            <person name="Uohara A."/>
            <person name="Ohji S."/>
            <person name="Ichikawa N."/>
        </authorList>
    </citation>
    <scope>NUCLEOTIDE SEQUENCE [LARGE SCALE GENOMIC DNA]</scope>
    <source>
        <strain evidence="2 3">NBRC 107716</strain>
    </source>
</reference>
<comment type="caution">
    <text evidence="2">The sequence shown here is derived from an EMBL/GenBank/DDBJ whole genome shotgun (WGS) entry which is preliminary data.</text>
</comment>
<dbReference type="AlphaFoldDB" id="A0A512JI99"/>
<evidence type="ECO:0000313" key="3">
    <source>
        <dbReference type="Proteomes" id="UP000321750"/>
    </source>
</evidence>
<evidence type="ECO:0000313" key="2">
    <source>
        <dbReference type="EMBL" id="GEP09664.1"/>
    </source>
</evidence>
<dbReference type="EMBL" id="BJZV01000006">
    <property type="protein sequence ID" value="GEP09664.1"/>
    <property type="molecule type" value="Genomic_DNA"/>
</dbReference>